<organism evidence="1 2">
    <name type="scientific">Candida africana</name>
    <dbReference type="NCBI Taxonomy" id="241526"/>
    <lineage>
        <taxon>Eukaryota</taxon>
        <taxon>Fungi</taxon>
        <taxon>Dikarya</taxon>
        <taxon>Ascomycota</taxon>
        <taxon>Saccharomycotina</taxon>
        <taxon>Pichiomycetes</taxon>
        <taxon>Debaryomycetaceae</taxon>
        <taxon>Candida/Lodderomyces clade</taxon>
        <taxon>Candida</taxon>
    </lineage>
</organism>
<keyword evidence="2" id="KW-1185">Reference proteome</keyword>
<reference evidence="1" key="1">
    <citation type="submission" date="2020-12" db="EMBL/GenBank/DDBJ databases">
        <title>Draft Genome of Candida africana.</title>
        <authorList>
            <person name="Ayanbimpe G.M."/>
            <person name="Enweani I.B."/>
            <person name="Aguiyi J.C."/>
            <person name="Nnadi U.P."/>
            <person name="Izam Y."/>
            <person name="Ubani A."/>
            <person name="Ngene A.C."/>
        </authorList>
    </citation>
    <scope>NUCLEOTIDE SEQUENCE</scope>
    <source>
        <strain evidence="1">CEC4854</strain>
    </source>
</reference>
<comment type="caution">
    <text evidence="1">The sequence shown here is derived from an EMBL/GenBank/DDBJ whole genome shotgun (WGS) entry which is preliminary data.</text>
</comment>
<feature type="non-terminal residue" evidence="1">
    <location>
        <position position="1"/>
    </location>
</feature>
<dbReference type="Proteomes" id="UP000742417">
    <property type="component" value="Unassembled WGS sequence"/>
</dbReference>
<evidence type="ECO:0000313" key="1">
    <source>
        <dbReference type="EMBL" id="KAG8202958.1"/>
    </source>
</evidence>
<name>A0ACB7FPT1_9ASCO</name>
<sequence length="237" mass="26361">MMLVEEVPKSTNAKTSTIYFSSSINLTARLLGKSTNTGESTSNSNKGRAKVNYNLTQLMNAQTQSNEPTNTGPLKSSQQIQLERLVSKRLVELNQETSTKGFELPKNFVYTSIHSTGGGDNTTKPSHKSRLGNTPATKKILAARRNLNLYFEEERNLISVNTILGINYQFVDFTDIDNNKSAAATASTKRRKLESVKPKIRLCCICGDKSNYLRCLSCGLYYCSVKCNNLHQELRCA</sequence>
<proteinExistence type="predicted"/>
<accession>A0ACB7FPT1</accession>
<dbReference type="EMBL" id="JAENJO010000004">
    <property type="protein sequence ID" value="KAG8202958.1"/>
    <property type="molecule type" value="Genomic_DNA"/>
</dbReference>
<protein>
    <submittedName>
        <fullName evidence="1">Uncharacterized protein</fullName>
    </submittedName>
</protein>
<gene>
    <name evidence="1" type="ORF">GWM34_01899</name>
</gene>
<evidence type="ECO:0000313" key="2">
    <source>
        <dbReference type="Proteomes" id="UP000742417"/>
    </source>
</evidence>